<proteinExistence type="predicted"/>
<accession>X7ECM9</accession>
<dbReference type="AlphaFoldDB" id="X7ECM9"/>
<feature type="compositionally biased region" description="Polar residues" evidence="1">
    <location>
        <begin position="309"/>
        <end position="323"/>
    </location>
</feature>
<sequence>MLIYTIKKHVAAVRITAVLLFGIAMTCLALPRAAVSQRAISADSDELVFLAAGEPRLDFQVVYVPDQGSDASRLQSELALAGIRYSQYVSLSDKNLVQALQARNAVSLVPAKLFGNVAVAGLLSDDHFAFQVTQNGAESVSIPLPGGGEIEALEEGSFPEGNRPTVTASAGQVPILIGRDIPDDGALDVFLYRIQPNRSLVATFLQRGGFELGAMTVIDQNDLRSALQASGSVLMLLAQYQDDAVIRDLGSDSAELDFLAATSFGVLPVWPVVFGAESSSGSSAEAPDEPVSTGAEEDAGETVDDTAEAGTSNPESVSESSAATDEPPAKMWRAMTAQERHETILAEALSAMPDMEMTEVDVSSLSELETDVVFSLLNQCLRSDFQTLDCGCAAVEALEMAQAEPNPLDPRQNELAISYRRHQRVFEKQGVGPGVGFKLDLDTQCLSRRNLTSSTLSFCMNNQVPQLSMTGMLGSGDSGEGFCGCYVDTYLEQYTGFLEEAGHIPRFNRDTRFKSEAIAVCLPN</sequence>
<gene>
    <name evidence="2" type="ORF">OCH239_09005</name>
</gene>
<keyword evidence="3" id="KW-1185">Reference proteome</keyword>
<protein>
    <submittedName>
        <fullName evidence="2">Uncharacterized protein</fullName>
    </submittedName>
</protein>
<evidence type="ECO:0000313" key="2">
    <source>
        <dbReference type="EMBL" id="ETX13707.1"/>
    </source>
</evidence>
<comment type="caution">
    <text evidence="2">The sequence shown here is derived from an EMBL/GenBank/DDBJ whole genome shotgun (WGS) entry which is preliminary data.</text>
</comment>
<evidence type="ECO:0000256" key="1">
    <source>
        <dbReference type="SAM" id="MobiDB-lite"/>
    </source>
</evidence>
<dbReference type="Proteomes" id="UP000022447">
    <property type="component" value="Unassembled WGS sequence"/>
</dbReference>
<feature type="region of interest" description="Disordered" evidence="1">
    <location>
        <begin position="278"/>
        <end position="328"/>
    </location>
</feature>
<dbReference type="RefSeq" id="WP_037264557.1">
    <property type="nucleotide sequence ID" value="NZ_JALZ01000020.1"/>
</dbReference>
<name>X7ECM9_9RHOB</name>
<dbReference type="EMBL" id="JALZ01000020">
    <property type="protein sequence ID" value="ETX13707.1"/>
    <property type="molecule type" value="Genomic_DNA"/>
</dbReference>
<organism evidence="2 3">
    <name type="scientific">Roseivivax halodurans JCM 10272</name>
    <dbReference type="NCBI Taxonomy" id="1449350"/>
    <lineage>
        <taxon>Bacteria</taxon>
        <taxon>Pseudomonadati</taxon>
        <taxon>Pseudomonadota</taxon>
        <taxon>Alphaproteobacteria</taxon>
        <taxon>Rhodobacterales</taxon>
        <taxon>Roseobacteraceae</taxon>
        <taxon>Roseivivax</taxon>
    </lineage>
</organism>
<reference evidence="2 3" key="1">
    <citation type="submission" date="2014-01" db="EMBL/GenBank/DDBJ databases">
        <title>Roseivivax halodurans JCM 10272 Genome Sequencing.</title>
        <authorList>
            <person name="Lai Q."/>
            <person name="Li G."/>
            <person name="Shao Z."/>
        </authorList>
    </citation>
    <scope>NUCLEOTIDE SEQUENCE [LARGE SCALE GENOMIC DNA]</scope>
    <source>
        <strain evidence="2 3">JCM 10272</strain>
    </source>
</reference>
<evidence type="ECO:0000313" key="3">
    <source>
        <dbReference type="Proteomes" id="UP000022447"/>
    </source>
</evidence>
<feature type="compositionally biased region" description="Acidic residues" evidence="1">
    <location>
        <begin position="295"/>
        <end position="307"/>
    </location>
</feature>